<dbReference type="Gene3D" id="3.30.530.20">
    <property type="match status" value="1"/>
</dbReference>
<dbReference type="InterPro" id="IPR019587">
    <property type="entry name" value="Polyketide_cyclase/dehydratase"/>
</dbReference>
<dbReference type="Proteomes" id="UP000582974">
    <property type="component" value="Unassembled WGS sequence"/>
</dbReference>
<dbReference type="EMBL" id="JACCKD010000001">
    <property type="protein sequence ID" value="MBA0123940.1"/>
    <property type="molecule type" value="Genomic_DNA"/>
</dbReference>
<keyword evidence="2" id="KW-1185">Reference proteome</keyword>
<accession>A0A838A342</accession>
<dbReference type="SUPFAM" id="SSF55961">
    <property type="entry name" value="Bet v1-like"/>
    <property type="match status" value="1"/>
</dbReference>
<protein>
    <submittedName>
        <fullName evidence="1">SRPBCC family protein</fullName>
    </submittedName>
</protein>
<dbReference type="AlphaFoldDB" id="A0A838A342"/>
<reference evidence="1 2" key="1">
    <citation type="submission" date="2020-07" db="EMBL/GenBank/DDBJ databases">
        <title>Genome of Haloechinothrix sp.</title>
        <authorList>
            <person name="Tang S.-K."/>
            <person name="Yang L."/>
            <person name="Zhu W.-Y."/>
        </authorList>
    </citation>
    <scope>NUCLEOTIDE SEQUENCE [LARGE SCALE GENOMIC DNA]</scope>
    <source>
        <strain evidence="1 2">YIM 98757</strain>
    </source>
</reference>
<dbReference type="CDD" id="cd07812">
    <property type="entry name" value="SRPBCC"/>
    <property type="match status" value="1"/>
</dbReference>
<dbReference type="Pfam" id="PF10604">
    <property type="entry name" value="Polyketide_cyc2"/>
    <property type="match status" value="1"/>
</dbReference>
<organism evidence="1 2">
    <name type="scientific">Haloechinothrix aidingensis</name>
    <dbReference type="NCBI Taxonomy" id="2752311"/>
    <lineage>
        <taxon>Bacteria</taxon>
        <taxon>Bacillati</taxon>
        <taxon>Actinomycetota</taxon>
        <taxon>Actinomycetes</taxon>
        <taxon>Pseudonocardiales</taxon>
        <taxon>Pseudonocardiaceae</taxon>
        <taxon>Haloechinothrix</taxon>
    </lineage>
</organism>
<gene>
    <name evidence="1" type="ORF">H0B56_00095</name>
</gene>
<proteinExistence type="predicted"/>
<comment type="caution">
    <text evidence="1">The sequence shown here is derived from an EMBL/GenBank/DDBJ whole genome shotgun (WGS) entry which is preliminary data.</text>
</comment>
<sequence>MTDVRPDATAETQIDAPAERVYEIISDPGVLAECAAEYEGYRWLGGMTRSEVGARFVGRNRKGWQRWMTVARITDADRGKRFAFEVTAGPVKAARWQYDIEPSGQGCKLVESTWDRRPRWLGRVLDVINGVEDRAASNQSNIEATLRGIKLRAENG</sequence>
<dbReference type="RefSeq" id="WP_180890870.1">
    <property type="nucleotide sequence ID" value="NZ_JACCKD010000001.1"/>
</dbReference>
<name>A0A838A342_9PSEU</name>
<evidence type="ECO:0000313" key="1">
    <source>
        <dbReference type="EMBL" id="MBA0123940.1"/>
    </source>
</evidence>
<evidence type="ECO:0000313" key="2">
    <source>
        <dbReference type="Proteomes" id="UP000582974"/>
    </source>
</evidence>
<dbReference type="InterPro" id="IPR023393">
    <property type="entry name" value="START-like_dom_sf"/>
</dbReference>